<dbReference type="EMBL" id="CM047942">
    <property type="protein sequence ID" value="KAI9902220.1"/>
    <property type="molecule type" value="Genomic_DNA"/>
</dbReference>
<organism evidence="1 2">
    <name type="scientific">Trichothecium roseum</name>
    <dbReference type="NCBI Taxonomy" id="47278"/>
    <lineage>
        <taxon>Eukaryota</taxon>
        <taxon>Fungi</taxon>
        <taxon>Dikarya</taxon>
        <taxon>Ascomycota</taxon>
        <taxon>Pezizomycotina</taxon>
        <taxon>Sordariomycetes</taxon>
        <taxon>Hypocreomycetidae</taxon>
        <taxon>Hypocreales</taxon>
        <taxon>Hypocreales incertae sedis</taxon>
        <taxon>Trichothecium</taxon>
    </lineage>
</organism>
<evidence type="ECO:0000313" key="1">
    <source>
        <dbReference type="EMBL" id="KAI9902220.1"/>
    </source>
</evidence>
<dbReference type="Proteomes" id="UP001163324">
    <property type="component" value="Chromosome 3"/>
</dbReference>
<sequence length="415" mass="44376">MAPIRLGTASPATQASTAKTLSLISDIAQRAASKNIDILLLPEAFIGGYPRGSAFGCVIGDRSAAGRDEFADYFDAAVDLGDTVGNGAGAGDKWVKKELAEHDDQVRGDGTREELERISRETDVFIVTGLIEKAGGSLYCAVVYVCPKNGIIGKRRKVMPTGTERLVWAQGCPSTLRAVSTTIRGTRVNLAAAICWESYMPLLRQALYSQNINLYLAPTADGRDGWLSLMRTIGVEGRCFVLSSNMCVRDGGGQQANNDAPPREGRTPSAVSADTDGCEIILPPPHSKSPSSRRRRKSVFDDDGNEIVLCSPADNGDAIEEPKMTAVPEQATIPDPGPPTNKGTFVSRGGSCIVNPFGDAIAGPQWEDDQGLIYADVDLRDCIRGRLDLDAGGSYSRNDSFNFSVKGLNLDPLPY</sequence>
<evidence type="ECO:0000313" key="2">
    <source>
        <dbReference type="Proteomes" id="UP001163324"/>
    </source>
</evidence>
<comment type="caution">
    <text evidence="1">The sequence shown here is derived from an EMBL/GenBank/DDBJ whole genome shotgun (WGS) entry which is preliminary data.</text>
</comment>
<reference evidence="1" key="1">
    <citation type="submission" date="2022-10" db="EMBL/GenBank/DDBJ databases">
        <title>Complete Genome of Trichothecium roseum strain YXFP-22015, a Plant Pathogen Isolated from Citrus.</title>
        <authorList>
            <person name="Wang Y."/>
            <person name="Zhu L."/>
        </authorList>
    </citation>
    <scope>NUCLEOTIDE SEQUENCE</scope>
    <source>
        <strain evidence="1">YXFP-22015</strain>
    </source>
</reference>
<protein>
    <submittedName>
        <fullName evidence="1">Uncharacterized protein</fullName>
    </submittedName>
</protein>
<gene>
    <name evidence="1" type="ORF">N3K66_004037</name>
</gene>
<accession>A0ACC0V761</accession>
<keyword evidence="2" id="KW-1185">Reference proteome</keyword>
<proteinExistence type="predicted"/>
<name>A0ACC0V761_9HYPO</name>